<dbReference type="CDD" id="cd00751">
    <property type="entry name" value="thiolase"/>
    <property type="match status" value="1"/>
</dbReference>
<dbReference type="SUPFAM" id="SSF53901">
    <property type="entry name" value="Thiolase-like"/>
    <property type="match status" value="2"/>
</dbReference>
<dbReference type="PROSITE" id="PS00098">
    <property type="entry name" value="THIOLASE_1"/>
    <property type="match status" value="1"/>
</dbReference>
<dbReference type="NCBIfam" id="NF006552">
    <property type="entry name" value="PRK09051.1"/>
    <property type="match status" value="1"/>
</dbReference>
<organism evidence="10 11">
    <name type="scientific">Alteraurantiacibacter aquimixticola</name>
    <dbReference type="NCBI Taxonomy" id="2489173"/>
    <lineage>
        <taxon>Bacteria</taxon>
        <taxon>Pseudomonadati</taxon>
        <taxon>Pseudomonadota</taxon>
        <taxon>Alphaproteobacteria</taxon>
        <taxon>Sphingomonadales</taxon>
        <taxon>Erythrobacteraceae</taxon>
        <taxon>Alteraurantiacibacter</taxon>
    </lineage>
</organism>
<accession>A0A4T3F3D2</accession>
<feature type="domain" description="Thiolase N-terminal" evidence="8">
    <location>
        <begin position="6"/>
        <end position="265"/>
    </location>
</feature>
<dbReference type="GO" id="GO:0006635">
    <property type="term" value="P:fatty acid beta-oxidation"/>
    <property type="evidence" value="ECO:0007669"/>
    <property type="project" value="TreeGrafter"/>
</dbReference>
<dbReference type="InterPro" id="IPR020615">
    <property type="entry name" value="Thiolase_acyl_enz_int_AS"/>
</dbReference>
<sequence>MTNSDIYILSAKRTAIGTFGGTLKDFEPADLGAVAARAAIAEAGIEAGAIGNVVFGMVLPTQPRDAYLARIIGMNAGLPVEVPAMTINRLCGSGLQAILTAAHSITVGDAEIALAGGAEVMSRAPYYAPSVRWGAKMGDAMLVDGLNGGLTDPFNNGLMGVTAENVADRYDISRELQDEVAAESHRRAAQAIAEGRFTSQIAPVEVRQRKQTISFEVDEHVRAETTAEGLSGLRTIFRKDGGSVTAGNASGINDGAAAVILASESAVKKHGLKPMARLVSWGHAGVDPAYMGIGPVPATRQALERAGLTVGDLDLVESNEAFAAQACAVAKELGFDPEKTNPNGSGISLGHPVGATGAINTTKLVHELHRTSGKHGLATMCIGGGQGIAAIFERV</sequence>
<dbReference type="PANTHER" id="PTHR18919:SF107">
    <property type="entry name" value="ACETYL-COA ACETYLTRANSFERASE, CYTOSOLIC"/>
    <property type="match status" value="1"/>
</dbReference>
<feature type="active site" description="Acyl-thioester intermediate" evidence="6">
    <location>
        <position position="91"/>
    </location>
</feature>
<dbReference type="OrthoDB" id="9764638at2"/>
<feature type="active site" description="Proton acceptor" evidence="6">
    <location>
        <position position="381"/>
    </location>
</feature>
<dbReference type="Proteomes" id="UP000309389">
    <property type="component" value="Unassembled WGS sequence"/>
</dbReference>
<keyword evidence="2 7" id="KW-0808">Transferase</keyword>
<evidence type="ECO:0000259" key="9">
    <source>
        <dbReference type="Pfam" id="PF02803"/>
    </source>
</evidence>
<feature type="active site" description="Proton acceptor" evidence="6">
    <location>
        <position position="351"/>
    </location>
</feature>
<evidence type="ECO:0000256" key="3">
    <source>
        <dbReference type="ARBA" id="ARBA00022752"/>
    </source>
</evidence>
<dbReference type="Pfam" id="PF00108">
    <property type="entry name" value="Thiolase_N"/>
    <property type="match status" value="1"/>
</dbReference>
<dbReference type="NCBIfam" id="TIGR01930">
    <property type="entry name" value="AcCoA-C-Actrans"/>
    <property type="match status" value="1"/>
</dbReference>
<dbReference type="AlphaFoldDB" id="A0A4T3F3D2"/>
<evidence type="ECO:0000256" key="6">
    <source>
        <dbReference type="PIRSR" id="PIRSR000429-1"/>
    </source>
</evidence>
<evidence type="ECO:0000313" key="10">
    <source>
        <dbReference type="EMBL" id="TIX51713.1"/>
    </source>
</evidence>
<gene>
    <name evidence="10" type="ORF">E5222_04485</name>
</gene>
<feature type="domain" description="Thiolase C-terminal" evidence="9">
    <location>
        <begin position="272"/>
        <end position="394"/>
    </location>
</feature>
<keyword evidence="3" id="KW-0583">PHB biosynthesis</keyword>
<evidence type="ECO:0000256" key="5">
    <source>
        <dbReference type="ARBA" id="ARBA00037924"/>
    </source>
</evidence>
<comment type="similarity">
    <text evidence="1 7">Belongs to the thiolase-like superfamily. Thiolase family.</text>
</comment>
<evidence type="ECO:0000256" key="1">
    <source>
        <dbReference type="ARBA" id="ARBA00010982"/>
    </source>
</evidence>
<dbReference type="InterPro" id="IPR002155">
    <property type="entry name" value="Thiolase"/>
</dbReference>
<dbReference type="GO" id="GO:0003985">
    <property type="term" value="F:acetyl-CoA C-acetyltransferase activity"/>
    <property type="evidence" value="ECO:0007669"/>
    <property type="project" value="TreeGrafter"/>
</dbReference>
<name>A0A4T3F3D2_9SPHN</name>
<dbReference type="EMBL" id="SSHH01000001">
    <property type="protein sequence ID" value="TIX51713.1"/>
    <property type="molecule type" value="Genomic_DNA"/>
</dbReference>
<evidence type="ECO:0000313" key="11">
    <source>
        <dbReference type="Proteomes" id="UP000309389"/>
    </source>
</evidence>
<protein>
    <submittedName>
        <fullName evidence="10">Acetyl-CoA C-acyltransferase</fullName>
        <ecNumber evidence="10">2.3.1.16</ecNumber>
    </submittedName>
</protein>
<comment type="pathway">
    <text evidence="5">Metabolic intermediate biosynthesis; (R)-mevalonate biosynthesis; (R)-mevalonate from acetyl-CoA: step 1/3.</text>
</comment>
<dbReference type="Pfam" id="PF02803">
    <property type="entry name" value="Thiolase_C"/>
    <property type="match status" value="1"/>
</dbReference>
<keyword evidence="4 7" id="KW-0012">Acyltransferase</keyword>
<dbReference type="EC" id="2.3.1.16" evidence="10"/>
<keyword evidence="11" id="KW-1185">Reference proteome</keyword>
<dbReference type="GO" id="GO:0042619">
    <property type="term" value="P:poly-hydroxybutyrate biosynthetic process"/>
    <property type="evidence" value="ECO:0007669"/>
    <property type="project" value="UniProtKB-KW"/>
</dbReference>
<dbReference type="PANTHER" id="PTHR18919">
    <property type="entry name" value="ACETYL-COA C-ACYLTRANSFERASE"/>
    <property type="match status" value="1"/>
</dbReference>
<proteinExistence type="inferred from homology"/>
<dbReference type="RefSeq" id="WP_136692496.1">
    <property type="nucleotide sequence ID" value="NZ_SSHH01000001.1"/>
</dbReference>
<comment type="caution">
    <text evidence="10">The sequence shown here is derived from an EMBL/GenBank/DDBJ whole genome shotgun (WGS) entry which is preliminary data.</text>
</comment>
<dbReference type="PIRSF" id="PIRSF000429">
    <property type="entry name" value="Ac-CoA_Ac_transf"/>
    <property type="match status" value="1"/>
</dbReference>
<evidence type="ECO:0000256" key="2">
    <source>
        <dbReference type="ARBA" id="ARBA00022679"/>
    </source>
</evidence>
<evidence type="ECO:0000256" key="7">
    <source>
        <dbReference type="RuleBase" id="RU003557"/>
    </source>
</evidence>
<dbReference type="InterPro" id="IPR020617">
    <property type="entry name" value="Thiolase_C"/>
</dbReference>
<dbReference type="InterPro" id="IPR016039">
    <property type="entry name" value="Thiolase-like"/>
</dbReference>
<dbReference type="FunFam" id="3.40.47.10:FF:000010">
    <property type="entry name" value="Acetyl-CoA acetyltransferase (Thiolase)"/>
    <property type="match status" value="1"/>
</dbReference>
<dbReference type="InterPro" id="IPR020616">
    <property type="entry name" value="Thiolase_N"/>
</dbReference>
<dbReference type="InterPro" id="IPR020610">
    <property type="entry name" value="Thiolase_AS"/>
</dbReference>
<evidence type="ECO:0000259" key="8">
    <source>
        <dbReference type="Pfam" id="PF00108"/>
    </source>
</evidence>
<evidence type="ECO:0000256" key="4">
    <source>
        <dbReference type="ARBA" id="ARBA00023315"/>
    </source>
</evidence>
<dbReference type="PROSITE" id="PS00099">
    <property type="entry name" value="THIOLASE_3"/>
    <property type="match status" value="1"/>
</dbReference>
<dbReference type="Gene3D" id="3.40.47.10">
    <property type="match status" value="2"/>
</dbReference>
<reference evidence="10 11" key="1">
    <citation type="submission" date="2019-04" db="EMBL/GenBank/DDBJ databases">
        <title>Altererythrobacter aquimixticola sp. nov., isolated from sediment of junction between the ocean and a freshwater spring.</title>
        <authorList>
            <person name="Yoon J.-H."/>
        </authorList>
    </citation>
    <scope>NUCLEOTIDE SEQUENCE [LARGE SCALE GENOMIC DNA]</scope>
    <source>
        <strain evidence="10 11">SSKS-13</strain>
    </source>
</reference>